<dbReference type="CDD" id="cd03809">
    <property type="entry name" value="GT4_MtfB-like"/>
    <property type="match status" value="1"/>
</dbReference>
<feature type="domain" description="Glycosyltransferase 2-like" evidence="2">
    <location>
        <begin position="11"/>
        <end position="120"/>
    </location>
</feature>
<accession>A0A2W4EME7</accession>
<evidence type="ECO:0000259" key="2">
    <source>
        <dbReference type="Pfam" id="PF00535"/>
    </source>
</evidence>
<name>A0A2W4EME7_9HYPH</name>
<evidence type="ECO:0000259" key="1">
    <source>
        <dbReference type="Pfam" id="PF00534"/>
    </source>
</evidence>
<dbReference type="RefSeq" id="WP_111159965.1">
    <property type="nucleotide sequence ID" value="NZ_PCDP01000029.1"/>
</dbReference>
<proteinExistence type="predicted"/>
<dbReference type="AlphaFoldDB" id="A0A2W4EME7"/>
<keyword evidence="4" id="KW-1185">Reference proteome</keyword>
<dbReference type="Proteomes" id="UP000248925">
    <property type="component" value="Unassembled WGS sequence"/>
</dbReference>
<feature type="domain" description="Glycosyl transferase family 1" evidence="1">
    <location>
        <begin position="578"/>
        <end position="728"/>
    </location>
</feature>
<dbReference type="Pfam" id="PF00534">
    <property type="entry name" value="Glycos_transf_1"/>
    <property type="match status" value="1"/>
</dbReference>
<dbReference type="InterPro" id="IPR029044">
    <property type="entry name" value="Nucleotide-diphossugar_trans"/>
</dbReference>
<protein>
    <recommendedName>
        <fullName evidence="5">Glycosyl transferase</fullName>
    </recommendedName>
</protein>
<dbReference type="GO" id="GO:0016757">
    <property type="term" value="F:glycosyltransferase activity"/>
    <property type="evidence" value="ECO:0007669"/>
    <property type="project" value="InterPro"/>
</dbReference>
<dbReference type="EMBL" id="PCDP01000029">
    <property type="protein sequence ID" value="PZM14876.1"/>
    <property type="molecule type" value="Genomic_DNA"/>
</dbReference>
<dbReference type="PANTHER" id="PTHR43685">
    <property type="entry name" value="GLYCOSYLTRANSFERASE"/>
    <property type="match status" value="1"/>
</dbReference>
<dbReference type="InterPro" id="IPR001173">
    <property type="entry name" value="Glyco_trans_2-like"/>
</dbReference>
<feature type="domain" description="Glycosyltransferase 2-like" evidence="2">
    <location>
        <begin position="762"/>
        <end position="888"/>
    </location>
</feature>
<reference evidence="3 4" key="1">
    <citation type="journal article" date="2018" name="Sci. Rep.">
        <title>Rhizobium tumorigenes sp. nov., a novel plant tumorigenic bacterium isolated from cane gall tumors on thornless blackberry.</title>
        <authorList>
            <person name="Kuzmanovi N."/>
            <person name="Smalla K."/>
            <person name="Gronow S."/>
            <person name="PuBawska J."/>
        </authorList>
    </citation>
    <scope>NUCLEOTIDE SEQUENCE [LARGE SCALE GENOMIC DNA]</scope>
    <source>
        <strain evidence="3 4">CCBAU 85046</strain>
    </source>
</reference>
<evidence type="ECO:0008006" key="5">
    <source>
        <dbReference type="Google" id="ProtNLM"/>
    </source>
</evidence>
<sequence>MQSSSQPPKISIVTPSLNQGRFLQQCLDSVAAQNWGNLEHFVIDGGSTDDSLEILKRNDQLTSFVSERDSGAAHAINKGLAKCTGDIVAWLNADDFYLPGAFEELAAKWREKPDASFWFGNGLRVDEAGKTKAVFNPGPIIYNRDALIEGLDYILQPATFMNPKVLKEAGGLNIDLRWSFDWELWIRLAELAPPATIDVPLAASREWGATLTANGGFRRAEELRLMAERYSGKATTHGAVSYWLDTLVNAMKSDPSLFKGDVQSALHEFWCAVQSDMQRLSVNTMGMPTSRSAEPERPAILGDLFPRYSGASDSLTRRVKRVLRKIVRLVGADRPTTSHQPKLNPLPIKEGDIEIVSFAERPQPLQSGIERLVENANDIARHPGEIERLVIGVDLFPLNAGTSGGIVPWVKGVLREMVRLYPMDRVVLFHRPGPPPLLFEGENVEFVPLAEHPVAFYSEMARHCEYLHVRAIIRTYPQEHHPNIPFERQIFVIPDIQHEFFPEFFAKDVLAARRRAFAYALSCGGAIATMTDHSRATLVKNGWTITDDVFLMPAALPEELRAEPADGALPEKARAFDRFFYMPANIWLHKNHHRLFEAFRDVQPLLPPNTGLVLTGSPDGFIDAIKGFEDLPIVHLGFVPHEQVAALFREAVALVYFSLFEGFGMPLLEAFNHGTPVLCSNAASLPEVGGDAVLSCDPTDVRAMTQLMSRIVNEEGLRECLSAKAAKRLAAYNWATPAHSLRAALNRVAHAPTREKRRPLLSIVMPTRNHAHFIRASIDSVLSQSYENVELVVMDGASTDETVEILKSYGDKIRWISEPDKGQADAINKGMQKVGGDILAYLNSDDILLPGALEKAVAYFNDHPECDMIYGNADYIDEDGNITGLYTTAEFTFERLMQDCCVCQPAAFWRRRIAERTGPFNAELQTAMDYDYWLRIASGGGIIRHTSEKLAQSRLHKDAKTLAMRGKIFEEVFDICEEHGGYVSYSYYNGLWSYRLYESWAGGATFRRILPRAYRLPAMFHFSSQLVRIRRKRHNIRSVARTVFSVVDRRSPAIGTVLRKAWRRSSTLRRGFS</sequence>
<dbReference type="InterPro" id="IPR001296">
    <property type="entry name" value="Glyco_trans_1"/>
</dbReference>
<dbReference type="InterPro" id="IPR050834">
    <property type="entry name" value="Glycosyltransf_2"/>
</dbReference>
<dbReference type="PANTHER" id="PTHR43685:SF11">
    <property type="entry name" value="GLYCOSYLTRANSFERASE TAGX-RELATED"/>
    <property type="match status" value="1"/>
</dbReference>
<dbReference type="Pfam" id="PF00535">
    <property type="entry name" value="Glycos_transf_2"/>
    <property type="match status" value="2"/>
</dbReference>
<evidence type="ECO:0000313" key="3">
    <source>
        <dbReference type="EMBL" id="PZM14876.1"/>
    </source>
</evidence>
<gene>
    <name evidence="3" type="ORF">CPY51_09275</name>
</gene>
<organism evidence="3 4">
    <name type="scientific">Rhizobium tubonense</name>
    <dbReference type="NCBI Taxonomy" id="484088"/>
    <lineage>
        <taxon>Bacteria</taxon>
        <taxon>Pseudomonadati</taxon>
        <taxon>Pseudomonadota</taxon>
        <taxon>Alphaproteobacteria</taxon>
        <taxon>Hyphomicrobiales</taxon>
        <taxon>Rhizobiaceae</taxon>
        <taxon>Rhizobium/Agrobacterium group</taxon>
        <taxon>Rhizobium</taxon>
    </lineage>
</organism>
<dbReference type="SUPFAM" id="SSF53448">
    <property type="entry name" value="Nucleotide-diphospho-sugar transferases"/>
    <property type="match status" value="2"/>
</dbReference>
<dbReference type="Gene3D" id="3.40.50.2000">
    <property type="entry name" value="Glycogen Phosphorylase B"/>
    <property type="match status" value="1"/>
</dbReference>
<dbReference type="Gene3D" id="3.90.550.10">
    <property type="entry name" value="Spore Coat Polysaccharide Biosynthesis Protein SpsA, Chain A"/>
    <property type="match status" value="2"/>
</dbReference>
<dbReference type="SUPFAM" id="SSF53756">
    <property type="entry name" value="UDP-Glycosyltransferase/glycogen phosphorylase"/>
    <property type="match status" value="1"/>
</dbReference>
<evidence type="ECO:0000313" key="4">
    <source>
        <dbReference type="Proteomes" id="UP000248925"/>
    </source>
</evidence>
<comment type="caution">
    <text evidence="3">The sequence shown here is derived from an EMBL/GenBank/DDBJ whole genome shotgun (WGS) entry which is preliminary data.</text>
</comment>
<dbReference type="CDD" id="cd06433">
    <property type="entry name" value="GT_2_WfgS_like"/>
    <property type="match status" value="2"/>
</dbReference>